<gene>
    <name evidence="3" type="ORF">AYY17_07770</name>
    <name evidence="2" type="ORF">AYY18_12215</name>
</gene>
<dbReference type="EMBL" id="LZEX01000034">
    <property type="protein sequence ID" value="OBU04786.1"/>
    <property type="molecule type" value="Genomic_DNA"/>
</dbReference>
<feature type="coiled-coil region" evidence="1">
    <location>
        <begin position="25"/>
        <end position="80"/>
    </location>
</feature>
<dbReference type="AlphaFoldDB" id="A0A1B8H0Z1"/>
<protein>
    <submittedName>
        <fullName evidence="2">Uncharacterized protein</fullName>
    </submittedName>
</protein>
<accession>A0A1B8H0Z1</accession>
<evidence type="ECO:0000313" key="4">
    <source>
        <dbReference type="Proteomes" id="UP000092247"/>
    </source>
</evidence>
<proteinExistence type="predicted"/>
<evidence type="ECO:0000313" key="3">
    <source>
        <dbReference type="EMBL" id="OBU04786.1"/>
    </source>
</evidence>
<evidence type="ECO:0000256" key="1">
    <source>
        <dbReference type="SAM" id="Coils"/>
    </source>
</evidence>
<organism evidence="2 5">
    <name type="scientific">Morganella psychrotolerans</name>
    <dbReference type="NCBI Taxonomy" id="368603"/>
    <lineage>
        <taxon>Bacteria</taxon>
        <taxon>Pseudomonadati</taxon>
        <taxon>Pseudomonadota</taxon>
        <taxon>Gammaproteobacteria</taxon>
        <taxon>Enterobacterales</taxon>
        <taxon>Morganellaceae</taxon>
        <taxon>Morganella</taxon>
    </lineage>
</organism>
<dbReference type="RefSeq" id="WP_067406552.1">
    <property type="nucleotide sequence ID" value="NZ_CBCPID010000003.1"/>
</dbReference>
<evidence type="ECO:0000313" key="2">
    <source>
        <dbReference type="EMBL" id="OBU02757.1"/>
    </source>
</evidence>
<dbReference type="EMBL" id="LZEY01000060">
    <property type="protein sequence ID" value="OBU02757.1"/>
    <property type="molecule type" value="Genomic_DNA"/>
</dbReference>
<keyword evidence="1" id="KW-0175">Coiled coil</keyword>
<dbReference type="Proteomes" id="UP000092377">
    <property type="component" value="Unassembled WGS sequence"/>
</dbReference>
<comment type="caution">
    <text evidence="2">The sequence shown here is derived from an EMBL/GenBank/DDBJ whole genome shotgun (WGS) entry which is preliminary data.</text>
</comment>
<reference evidence="5" key="1">
    <citation type="submission" date="2016-06" db="EMBL/GenBank/DDBJ databases">
        <authorList>
            <person name="Butler K."/>
        </authorList>
    </citation>
    <scope>NUCLEOTIDE SEQUENCE [LARGE SCALE GENOMIC DNA]</scope>
    <source>
        <strain evidence="5">GCSL-Mp20</strain>
    </source>
</reference>
<sequence>MTDNHDMPDYSELNYEAISQCNIIKDKLLAALEKRNKEMQRLRIKAQEIQRDYPGDLKRLQAHMREMKDSNNEVMSLVREYNVWAEKAGQEKLVLE</sequence>
<evidence type="ECO:0000313" key="5">
    <source>
        <dbReference type="Proteomes" id="UP000092377"/>
    </source>
</evidence>
<keyword evidence="5" id="KW-1185">Reference proteome</keyword>
<dbReference type="Proteomes" id="UP000092247">
    <property type="component" value="Unassembled WGS sequence"/>
</dbReference>
<name>A0A1B8H0Z1_9GAMM</name>
<reference evidence="2 4" key="2">
    <citation type="submission" date="2016-06" db="EMBL/GenBank/DDBJ databases">
        <authorList>
            <person name="Kjaerup R.B."/>
            <person name="Dalgaard T.S."/>
            <person name="Juul-Madsen H.R."/>
        </authorList>
    </citation>
    <scope>NUCLEOTIDE SEQUENCE [LARGE SCALE GENOMIC DNA]</scope>
    <source>
        <strain evidence="2">GCSL-Mp20</strain>
        <strain evidence="3 4">GCSL-Mp3</strain>
    </source>
</reference>
<dbReference type="OrthoDB" id="6460507at2"/>